<dbReference type="EMBL" id="JACEIK010010672">
    <property type="protein sequence ID" value="MCE3215283.1"/>
    <property type="molecule type" value="Genomic_DNA"/>
</dbReference>
<organism evidence="2 3">
    <name type="scientific">Datura stramonium</name>
    <name type="common">Jimsonweed</name>
    <name type="synonym">Common thornapple</name>
    <dbReference type="NCBI Taxonomy" id="4076"/>
    <lineage>
        <taxon>Eukaryota</taxon>
        <taxon>Viridiplantae</taxon>
        <taxon>Streptophyta</taxon>
        <taxon>Embryophyta</taxon>
        <taxon>Tracheophyta</taxon>
        <taxon>Spermatophyta</taxon>
        <taxon>Magnoliopsida</taxon>
        <taxon>eudicotyledons</taxon>
        <taxon>Gunneridae</taxon>
        <taxon>Pentapetalae</taxon>
        <taxon>asterids</taxon>
        <taxon>lamiids</taxon>
        <taxon>Solanales</taxon>
        <taxon>Solanaceae</taxon>
        <taxon>Solanoideae</taxon>
        <taxon>Datureae</taxon>
        <taxon>Datura</taxon>
    </lineage>
</organism>
<feature type="transmembrane region" description="Helical" evidence="1">
    <location>
        <begin position="71"/>
        <end position="91"/>
    </location>
</feature>
<name>A0ABS8WT96_DATST</name>
<feature type="transmembrane region" description="Helical" evidence="1">
    <location>
        <begin position="138"/>
        <end position="159"/>
    </location>
</feature>
<evidence type="ECO:0000313" key="3">
    <source>
        <dbReference type="Proteomes" id="UP000823775"/>
    </source>
</evidence>
<proteinExistence type="predicted"/>
<sequence length="316" mass="35106">MESQYSFRSMGVSNLIGSCFCFVPVPSGRDHIRLSNFLQGDEIWIVLIEGVFIDDCFAANLNFICGKLVKISFLVLESLAMPVELVCFYITHIGLVDLVFDACLVEESGKPLCMGYFGCRYQLSSTVISEYIRNGHSLIMFGFVFEGVVMQILDLLGILAGCRKQKFGKDAIPVLVGPYLVSSTALDFLARCGLVDMALQVASFRWMGENMVVLSSAIPSLERMLSTVKDRRCGSFPMVSTAIRFTQFDLESEDDFLLLLLKDCGIATFACVPLSIALRLIQNYKSCQLRGKRVVGFLSRLCVFVPKAELGPRTYS</sequence>
<feature type="transmembrane region" description="Helical" evidence="1">
    <location>
        <begin position="43"/>
        <end position="64"/>
    </location>
</feature>
<comment type="caution">
    <text evidence="2">The sequence shown here is derived from an EMBL/GenBank/DDBJ whole genome shotgun (WGS) entry which is preliminary data.</text>
</comment>
<evidence type="ECO:0000313" key="2">
    <source>
        <dbReference type="EMBL" id="MCE3215283.1"/>
    </source>
</evidence>
<keyword evidence="3" id="KW-1185">Reference proteome</keyword>
<accession>A0ABS8WT96</accession>
<evidence type="ECO:0000256" key="1">
    <source>
        <dbReference type="SAM" id="Phobius"/>
    </source>
</evidence>
<keyword evidence="1" id="KW-0812">Transmembrane</keyword>
<keyword evidence="1" id="KW-1133">Transmembrane helix</keyword>
<gene>
    <name evidence="2" type="ORF">HAX54_001675</name>
</gene>
<keyword evidence="1" id="KW-0472">Membrane</keyword>
<protein>
    <submittedName>
        <fullName evidence="2">Uncharacterized protein</fullName>
    </submittedName>
</protein>
<reference evidence="2 3" key="1">
    <citation type="journal article" date="2021" name="BMC Genomics">
        <title>Datura genome reveals duplications of psychoactive alkaloid biosynthetic genes and high mutation rate following tissue culture.</title>
        <authorList>
            <person name="Rajewski A."/>
            <person name="Carter-House D."/>
            <person name="Stajich J."/>
            <person name="Litt A."/>
        </authorList>
    </citation>
    <scope>NUCLEOTIDE SEQUENCE [LARGE SCALE GENOMIC DNA]</scope>
    <source>
        <strain evidence="2">AR-01</strain>
    </source>
</reference>
<dbReference type="Proteomes" id="UP000823775">
    <property type="component" value="Unassembled WGS sequence"/>
</dbReference>